<evidence type="ECO:0000313" key="5">
    <source>
        <dbReference type="EMBL" id="VDI38472.1"/>
    </source>
</evidence>
<accession>A0A8B6ET64</accession>
<feature type="signal peptide" evidence="3">
    <location>
        <begin position="1"/>
        <end position="19"/>
    </location>
</feature>
<comment type="caution">
    <text evidence="5">The sequence shown here is derived from an EMBL/GenBank/DDBJ whole genome shotgun (WGS) entry which is preliminary data.</text>
</comment>
<keyword evidence="6" id="KW-1185">Reference proteome</keyword>
<feature type="domain" description="UMOD/GP2/OIT3-like D8C" evidence="4">
    <location>
        <begin position="76"/>
        <end position="144"/>
    </location>
</feature>
<gene>
    <name evidence="5" type="ORF">MGAL_10B032373</name>
</gene>
<evidence type="ECO:0000313" key="6">
    <source>
        <dbReference type="Proteomes" id="UP000596742"/>
    </source>
</evidence>
<dbReference type="EMBL" id="UYJE01005598">
    <property type="protein sequence ID" value="VDI38472.1"/>
    <property type="molecule type" value="Genomic_DNA"/>
</dbReference>
<reference evidence="5" key="1">
    <citation type="submission" date="2018-11" db="EMBL/GenBank/DDBJ databases">
        <authorList>
            <person name="Alioto T."/>
            <person name="Alioto T."/>
        </authorList>
    </citation>
    <scope>NUCLEOTIDE SEQUENCE</scope>
</reference>
<sequence>MFYTTCVVILVLQISLSDAAFDACTNYTSMKYVDRRAVQNQLEIGSINPISDDFLESGWYRIESAAGENMPTEPPGSLRCGTWYPIWLNGTLPTTIGEEIVGQVCLQGFTKNCSLTWNIDIKYCSGDYLVYNLVRSETTSSGYCFGTEAVTATIETPSTSIATNTDDPINGILSYLYSLF</sequence>
<evidence type="ECO:0000256" key="2">
    <source>
        <dbReference type="ARBA" id="ARBA00023157"/>
    </source>
</evidence>
<proteinExistence type="predicted"/>
<protein>
    <recommendedName>
        <fullName evidence="4">UMOD/GP2/OIT3-like D8C domain-containing protein</fullName>
    </recommendedName>
</protein>
<dbReference type="OrthoDB" id="10043005at2759"/>
<name>A0A8B6ET64_MYTGA</name>
<feature type="chain" id="PRO_5032454839" description="UMOD/GP2/OIT3-like D8C domain-containing protein" evidence="3">
    <location>
        <begin position="20"/>
        <end position="180"/>
    </location>
</feature>
<dbReference type="Proteomes" id="UP000596742">
    <property type="component" value="Unassembled WGS sequence"/>
</dbReference>
<evidence type="ECO:0000256" key="1">
    <source>
        <dbReference type="ARBA" id="ARBA00022729"/>
    </source>
</evidence>
<dbReference type="Pfam" id="PF23283">
    <property type="entry name" value="D8C_UMOD"/>
    <property type="match status" value="1"/>
</dbReference>
<evidence type="ECO:0000259" key="4">
    <source>
        <dbReference type="Pfam" id="PF23283"/>
    </source>
</evidence>
<dbReference type="AlphaFoldDB" id="A0A8B6ET64"/>
<keyword evidence="1 3" id="KW-0732">Signal</keyword>
<dbReference type="InterPro" id="IPR057774">
    <property type="entry name" value="D8C_UMOD/GP2/OIT3-like"/>
</dbReference>
<evidence type="ECO:0000256" key="3">
    <source>
        <dbReference type="SAM" id="SignalP"/>
    </source>
</evidence>
<keyword evidence="2" id="KW-1015">Disulfide bond</keyword>
<organism evidence="5 6">
    <name type="scientific">Mytilus galloprovincialis</name>
    <name type="common">Mediterranean mussel</name>
    <dbReference type="NCBI Taxonomy" id="29158"/>
    <lineage>
        <taxon>Eukaryota</taxon>
        <taxon>Metazoa</taxon>
        <taxon>Spiralia</taxon>
        <taxon>Lophotrochozoa</taxon>
        <taxon>Mollusca</taxon>
        <taxon>Bivalvia</taxon>
        <taxon>Autobranchia</taxon>
        <taxon>Pteriomorphia</taxon>
        <taxon>Mytilida</taxon>
        <taxon>Mytiloidea</taxon>
        <taxon>Mytilidae</taxon>
        <taxon>Mytilinae</taxon>
        <taxon>Mytilus</taxon>
    </lineage>
</organism>